<reference evidence="4 5" key="1">
    <citation type="submission" date="2012-02" db="EMBL/GenBank/DDBJ databases">
        <title>Whole genome shotgun sequence of Mobilicoccus pelagius NBRC 104925.</title>
        <authorList>
            <person name="Yoshida Y."/>
            <person name="Hosoyama A."/>
            <person name="Tsuchikane K."/>
            <person name="Katsumata H."/>
            <person name="Yamazaki S."/>
            <person name="Fujita N."/>
        </authorList>
    </citation>
    <scope>NUCLEOTIDE SEQUENCE [LARGE SCALE GENOMIC DNA]</scope>
    <source>
        <strain evidence="4 5">NBRC 104925</strain>
    </source>
</reference>
<evidence type="ECO:0000313" key="5">
    <source>
        <dbReference type="Proteomes" id="UP000004367"/>
    </source>
</evidence>
<dbReference type="SUPFAM" id="SSF53474">
    <property type="entry name" value="alpha/beta-Hydrolases"/>
    <property type="match status" value="1"/>
</dbReference>
<dbReference type="InterPro" id="IPR050300">
    <property type="entry name" value="GDXG_lipolytic_enzyme"/>
</dbReference>
<comment type="caution">
    <text evidence="4">The sequence shown here is derived from an EMBL/GenBank/DDBJ whole genome shotgun (WGS) entry which is preliminary data.</text>
</comment>
<dbReference type="PANTHER" id="PTHR48081:SF13">
    <property type="entry name" value="ALPHA_BETA HYDROLASE"/>
    <property type="match status" value="1"/>
</dbReference>
<dbReference type="Proteomes" id="UP000004367">
    <property type="component" value="Unassembled WGS sequence"/>
</dbReference>
<evidence type="ECO:0000313" key="4">
    <source>
        <dbReference type="EMBL" id="GAB49925.1"/>
    </source>
</evidence>
<evidence type="ECO:0000256" key="2">
    <source>
        <dbReference type="SAM" id="MobiDB-lite"/>
    </source>
</evidence>
<evidence type="ECO:0000259" key="3">
    <source>
        <dbReference type="Pfam" id="PF20434"/>
    </source>
</evidence>
<feature type="domain" description="BD-FAE-like" evidence="3">
    <location>
        <begin position="24"/>
        <end position="246"/>
    </location>
</feature>
<name>H5UW17_9MICO</name>
<proteinExistence type="predicted"/>
<dbReference type="EMBL" id="BAFE01000094">
    <property type="protein sequence ID" value="GAB49925.1"/>
    <property type="molecule type" value="Genomic_DNA"/>
</dbReference>
<sequence length="287" mass="30457">MGGGAVSERLDLDAVGDGITEHRLDLFLPKNQGAGPFPLVIWVHGGGWKGGDKSDIGRGEDIQMVQTKQLLLDKGYAVAAPNYHLLPDTRFPQPMQDVAAAVRYLRAHAAEFGLDPERFALMGDSAGAHLAAMTAMTPDEPDLQGTLGDSSTDARVDAFVGYYGLYDLTQRTEDQKNVCGGGKPGAESSHGRLVGADPDSPEGEPAARTASPVTYASASSPAVLLFSGREDCTAPYPQAERFHAALKQAGAPTELTLIDKAHGDAQFFTDPAIQSQLVRFLDAHVKN</sequence>
<dbReference type="PANTHER" id="PTHR48081">
    <property type="entry name" value="AB HYDROLASE SUPERFAMILY PROTEIN C4A8.06C"/>
    <property type="match status" value="1"/>
</dbReference>
<evidence type="ECO:0000256" key="1">
    <source>
        <dbReference type="ARBA" id="ARBA00022801"/>
    </source>
</evidence>
<organism evidence="4 5">
    <name type="scientific">Mobilicoccus pelagius NBRC 104925</name>
    <dbReference type="NCBI Taxonomy" id="1089455"/>
    <lineage>
        <taxon>Bacteria</taxon>
        <taxon>Bacillati</taxon>
        <taxon>Actinomycetota</taxon>
        <taxon>Actinomycetes</taxon>
        <taxon>Micrococcales</taxon>
        <taxon>Dermatophilaceae</taxon>
        <taxon>Mobilicoccus</taxon>
    </lineage>
</organism>
<dbReference type="STRING" id="1089455.MOPEL_135_01630"/>
<dbReference type="OrthoDB" id="9803828at2"/>
<keyword evidence="5" id="KW-1185">Reference proteome</keyword>
<dbReference type="Pfam" id="PF20434">
    <property type="entry name" value="BD-FAE"/>
    <property type="match status" value="1"/>
</dbReference>
<feature type="region of interest" description="Disordered" evidence="2">
    <location>
        <begin position="175"/>
        <end position="213"/>
    </location>
</feature>
<dbReference type="InterPro" id="IPR029058">
    <property type="entry name" value="AB_hydrolase_fold"/>
</dbReference>
<protein>
    <submittedName>
        <fullName evidence="4">Putative esterase</fullName>
    </submittedName>
</protein>
<dbReference type="GO" id="GO:0016787">
    <property type="term" value="F:hydrolase activity"/>
    <property type="evidence" value="ECO:0007669"/>
    <property type="project" value="UniProtKB-KW"/>
</dbReference>
<keyword evidence="1" id="KW-0378">Hydrolase</keyword>
<dbReference type="Gene3D" id="3.40.50.1820">
    <property type="entry name" value="alpha/beta hydrolase"/>
    <property type="match status" value="1"/>
</dbReference>
<dbReference type="eggNOG" id="COG0657">
    <property type="taxonomic scope" value="Bacteria"/>
</dbReference>
<accession>H5UW17</accession>
<dbReference type="AlphaFoldDB" id="H5UW17"/>
<gene>
    <name evidence="4" type="ORF">MOPEL_135_01630</name>
</gene>
<dbReference type="InterPro" id="IPR049492">
    <property type="entry name" value="BD-FAE-like_dom"/>
</dbReference>